<keyword evidence="2" id="KW-1185">Reference proteome</keyword>
<reference evidence="1 2" key="1">
    <citation type="submission" date="2019-03" db="EMBL/GenBank/DDBJ databases">
        <title>First draft genome of Liparis tanakae, snailfish: a comprehensive survey of snailfish specific genes.</title>
        <authorList>
            <person name="Kim W."/>
            <person name="Song I."/>
            <person name="Jeong J.-H."/>
            <person name="Kim D."/>
            <person name="Kim S."/>
            <person name="Ryu S."/>
            <person name="Song J.Y."/>
            <person name="Lee S.K."/>
        </authorList>
    </citation>
    <scope>NUCLEOTIDE SEQUENCE [LARGE SCALE GENOMIC DNA]</scope>
    <source>
        <tissue evidence="1">Muscle</tissue>
    </source>
</reference>
<dbReference type="AlphaFoldDB" id="A0A4Z2FQX6"/>
<dbReference type="Proteomes" id="UP000314294">
    <property type="component" value="Unassembled WGS sequence"/>
</dbReference>
<evidence type="ECO:0000313" key="2">
    <source>
        <dbReference type="Proteomes" id="UP000314294"/>
    </source>
</evidence>
<proteinExistence type="predicted"/>
<accession>A0A4Z2FQX6</accession>
<evidence type="ECO:0000313" key="1">
    <source>
        <dbReference type="EMBL" id="TNN43548.1"/>
    </source>
</evidence>
<sequence>MELSFILALMSRNCGSVLVNAGQNSVLHMHLPSSGKVSPVGDDKARQVSVSVPVRLWSGEGFAEHVLQVIGVVGSHPVVGRNVLQGEEVSVHVVDPCEVVDLGGVVEQVERLIGEEVSVNNGNSPKMVMLSGSPPNVRMFLCTQAMAACWSHRP</sequence>
<protein>
    <submittedName>
        <fullName evidence="1">Uncharacterized protein</fullName>
    </submittedName>
</protein>
<gene>
    <name evidence="1" type="ORF">EYF80_046260</name>
</gene>
<organism evidence="1 2">
    <name type="scientific">Liparis tanakae</name>
    <name type="common">Tanaka's snailfish</name>
    <dbReference type="NCBI Taxonomy" id="230148"/>
    <lineage>
        <taxon>Eukaryota</taxon>
        <taxon>Metazoa</taxon>
        <taxon>Chordata</taxon>
        <taxon>Craniata</taxon>
        <taxon>Vertebrata</taxon>
        <taxon>Euteleostomi</taxon>
        <taxon>Actinopterygii</taxon>
        <taxon>Neopterygii</taxon>
        <taxon>Teleostei</taxon>
        <taxon>Neoteleostei</taxon>
        <taxon>Acanthomorphata</taxon>
        <taxon>Eupercaria</taxon>
        <taxon>Perciformes</taxon>
        <taxon>Cottioidei</taxon>
        <taxon>Cottales</taxon>
        <taxon>Liparidae</taxon>
        <taxon>Liparis</taxon>
    </lineage>
</organism>
<dbReference type="EMBL" id="SRLO01000959">
    <property type="protein sequence ID" value="TNN43548.1"/>
    <property type="molecule type" value="Genomic_DNA"/>
</dbReference>
<name>A0A4Z2FQX6_9TELE</name>
<comment type="caution">
    <text evidence="1">The sequence shown here is derived from an EMBL/GenBank/DDBJ whole genome shotgun (WGS) entry which is preliminary data.</text>
</comment>